<reference evidence="7 8" key="1">
    <citation type="submission" date="2019-11" db="EMBL/GenBank/DDBJ databases">
        <title>Characterisation of Fundicoccus ignavus gen. nov. sp. nov., a novel genus of the family Aerococcaceae isolated from bulk tank milk.</title>
        <authorList>
            <person name="Siebert A."/>
            <person name="Huptas C."/>
            <person name="Wenning M."/>
            <person name="Scherer S."/>
            <person name="Doll E.V."/>
        </authorList>
    </citation>
    <scope>NUCLEOTIDE SEQUENCE [LARGE SCALE GENOMIC DNA]</scope>
    <source>
        <strain evidence="7 8">DSM 109653</strain>
    </source>
</reference>
<dbReference type="Proteomes" id="UP000469870">
    <property type="component" value="Unassembled WGS sequence"/>
</dbReference>
<feature type="transmembrane region" description="Helical" evidence="6">
    <location>
        <begin position="97"/>
        <end position="121"/>
    </location>
</feature>
<dbReference type="GO" id="GO:0005886">
    <property type="term" value="C:plasma membrane"/>
    <property type="evidence" value="ECO:0007669"/>
    <property type="project" value="UniProtKB-SubCell"/>
</dbReference>
<protein>
    <recommendedName>
        <fullName evidence="9">Oligosaccharide flippase family protein</fullName>
    </recommendedName>
</protein>
<organism evidence="7 8">
    <name type="scientific">Fundicoccus ignavus</name>
    <dbReference type="NCBI Taxonomy" id="2664442"/>
    <lineage>
        <taxon>Bacteria</taxon>
        <taxon>Bacillati</taxon>
        <taxon>Bacillota</taxon>
        <taxon>Bacilli</taxon>
        <taxon>Lactobacillales</taxon>
        <taxon>Aerococcaceae</taxon>
        <taxon>Fundicoccus</taxon>
    </lineage>
</organism>
<dbReference type="EMBL" id="WJQR01000002">
    <property type="protein sequence ID" value="MRI80831.1"/>
    <property type="molecule type" value="Genomic_DNA"/>
</dbReference>
<dbReference type="AlphaFoldDB" id="A0A844BZQ3"/>
<evidence type="ECO:0000256" key="2">
    <source>
        <dbReference type="ARBA" id="ARBA00022475"/>
    </source>
</evidence>
<sequence>MKIIGRLKFLFQKEKQIIMNVFGSFFVKGASMLLSLFTMPAYMRFFENDAVLGIWFTMLSVLNWIIMFDFGIGNGLRNKLAVTLYNGEKEKSQEYISSAYVSIAGVAVLIGLLYMVMQYFLNWNSILNVSMDSISSSTLRQSMNIIIIGILFRFVVGLSNSILYAMQKSALNNFLVLITNFLIYIYVLCAPNNTPEKNLLNLSFAQSILSNVPLLFVTFYLFLKPLKEMAPNLKKFKKTSAFEVLNIGVNLLWLQVVAMIVLTTHPFLITRLVGPQQVVEYNIYYRIYTTIASILSLALTPIWSAVTKAQGQKNYNWIKKLYGLLLIFPVITIALDLLMLPVLQIFFDFWLGNGSIRVNASAVIVMTIFSALYVLHNVNTSVNNGLSYFKFQNIFMSLAALLMIPASIYFCMLMGNWTGVILACCVVILPYELVQPWVTMKYLSKIENQNSTISEQLY</sequence>
<feature type="transmembrane region" description="Helical" evidence="6">
    <location>
        <begin position="358"/>
        <end position="376"/>
    </location>
</feature>
<evidence type="ECO:0000313" key="7">
    <source>
        <dbReference type="EMBL" id="MRI80831.1"/>
    </source>
</evidence>
<name>A0A844BZQ3_9LACT</name>
<evidence type="ECO:0000313" key="8">
    <source>
        <dbReference type="Proteomes" id="UP000469870"/>
    </source>
</evidence>
<evidence type="ECO:0008006" key="9">
    <source>
        <dbReference type="Google" id="ProtNLM"/>
    </source>
</evidence>
<feature type="transmembrane region" description="Helical" evidence="6">
    <location>
        <begin position="21"/>
        <end position="42"/>
    </location>
</feature>
<dbReference type="RefSeq" id="WP_153861311.1">
    <property type="nucleotide sequence ID" value="NZ_WJQR01000002.1"/>
</dbReference>
<dbReference type="InterPro" id="IPR050833">
    <property type="entry name" value="Poly_Biosynth_Transport"/>
</dbReference>
<evidence type="ECO:0000256" key="6">
    <source>
        <dbReference type="SAM" id="Phobius"/>
    </source>
</evidence>
<feature type="transmembrane region" description="Helical" evidence="6">
    <location>
        <begin position="170"/>
        <end position="187"/>
    </location>
</feature>
<evidence type="ECO:0000256" key="5">
    <source>
        <dbReference type="ARBA" id="ARBA00023136"/>
    </source>
</evidence>
<evidence type="ECO:0000256" key="3">
    <source>
        <dbReference type="ARBA" id="ARBA00022692"/>
    </source>
</evidence>
<feature type="transmembrane region" description="Helical" evidence="6">
    <location>
        <begin position="388"/>
        <end position="410"/>
    </location>
</feature>
<evidence type="ECO:0000256" key="4">
    <source>
        <dbReference type="ARBA" id="ARBA00022989"/>
    </source>
</evidence>
<comment type="caution">
    <text evidence="7">The sequence shown here is derived from an EMBL/GenBank/DDBJ whole genome shotgun (WGS) entry which is preliminary data.</text>
</comment>
<accession>A0A844BZQ3</accession>
<keyword evidence="3 6" id="KW-0812">Transmembrane</keyword>
<comment type="subcellular location">
    <subcellularLocation>
        <location evidence="1">Cell membrane</location>
        <topology evidence="1">Multi-pass membrane protein</topology>
    </subcellularLocation>
</comment>
<feature type="transmembrane region" description="Helical" evidence="6">
    <location>
        <begin position="54"/>
        <end position="76"/>
    </location>
</feature>
<feature type="transmembrane region" description="Helical" evidence="6">
    <location>
        <begin position="324"/>
        <end position="346"/>
    </location>
</feature>
<dbReference type="PANTHER" id="PTHR30250">
    <property type="entry name" value="PST FAMILY PREDICTED COLANIC ACID TRANSPORTER"/>
    <property type="match status" value="1"/>
</dbReference>
<gene>
    <name evidence="7" type="ORF">GIY11_02150</name>
</gene>
<feature type="transmembrane region" description="Helical" evidence="6">
    <location>
        <begin position="199"/>
        <end position="223"/>
    </location>
</feature>
<feature type="transmembrane region" description="Helical" evidence="6">
    <location>
        <begin position="141"/>
        <end position="163"/>
    </location>
</feature>
<feature type="transmembrane region" description="Helical" evidence="6">
    <location>
        <begin position="244"/>
        <end position="263"/>
    </location>
</feature>
<keyword evidence="4 6" id="KW-1133">Transmembrane helix</keyword>
<proteinExistence type="predicted"/>
<feature type="transmembrane region" description="Helical" evidence="6">
    <location>
        <begin position="416"/>
        <end position="434"/>
    </location>
</feature>
<dbReference type="PANTHER" id="PTHR30250:SF11">
    <property type="entry name" value="O-ANTIGEN TRANSPORTER-RELATED"/>
    <property type="match status" value="1"/>
</dbReference>
<keyword evidence="2" id="KW-1003">Cell membrane</keyword>
<keyword evidence="5 6" id="KW-0472">Membrane</keyword>
<evidence type="ECO:0000256" key="1">
    <source>
        <dbReference type="ARBA" id="ARBA00004651"/>
    </source>
</evidence>
<feature type="transmembrane region" description="Helical" evidence="6">
    <location>
        <begin position="283"/>
        <end position="303"/>
    </location>
</feature>